<gene>
    <name evidence="7" type="ORF">Fcan01_05210</name>
</gene>
<dbReference type="PANTHER" id="PTHR11055:SF37">
    <property type="entry name" value="ATP SULFURYLASE 2"/>
    <property type="match status" value="1"/>
</dbReference>
<keyword evidence="3" id="KW-0547">Nucleotide-binding</keyword>
<evidence type="ECO:0000256" key="5">
    <source>
        <dbReference type="SAM" id="MobiDB-lite"/>
    </source>
</evidence>
<reference evidence="7 8" key="1">
    <citation type="submission" date="2015-12" db="EMBL/GenBank/DDBJ databases">
        <title>The genome of Folsomia candida.</title>
        <authorList>
            <person name="Faddeeva A."/>
            <person name="Derks M.F."/>
            <person name="Anvar Y."/>
            <person name="Smit S."/>
            <person name="Van Straalen N."/>
            <person name="Roelofs D."/>
        </authorList>
    </citation>
    <scope>NUCLEOTIDE SEQUENCE [LARGE SCALE GENOMIC DNA]</scope>
    <source>
        <strain evidence="7 8">VU population</strain>
        <tissue evidence="7">Whole body</tissue>
    </source>
</reference>
<sequence length="251" mass="27822">MATPTPSSSKIALSPTSESFVSPPMKRRRLESGGETNKGCTLLLTGLAKAGKTKLSSKLSTILKQERIQVKELDGKLLRAGLCSKLDFYDDDARSTFVHLASEAAKLFTSEGFITIISIVAPLEKDRQEARKSHENDGLRFVEVFVDRSRVECVRETDGMKNVIHPIDWDYEPPTSHEIHLHRSGNNVDDLTREFVSELVAHKLIPPHLLQPTVPFSPSGPTSSPSTTVDSFGFDLDDDNEEEDGDDPKYL</sequence>
<dbReference type="OrthoDB" id="506431at2759"/>
<comment type="caution">
    <text evidence="7">The sequence shown here is derived from an EMBL/GenBank/DDBJ whole genome shotgun (WGS) entry which is preliminary data.</text>
</comment>
<dbReference type="EMBL" id="LNIX01000002">
    <property type="protein sequence ID" value="OXA59544.1"/>
    <property type="molecule type" value="Genomic_DNA"/>
</dbReference>
<feature type="compositionally biased region" description="Low complexity" evidence="5">
    <location>
        <begin position="212"/>
        <end position="228"/>
    </location>
</feature>
<feature type="region of interest" description="Disordered" evidence="5">
    <location>
        <begin position="212"/>
        <end position="251"/>
    </location>
</feature>
<dbReference type="InterPro" id="IPR059117">
    <property type="entry name" value="APS_kinase_dom"/>
</dbReference>
<dbReference type="GO" id="GO:0004020">
    <property type="term" value="F:adenylylsulfate kinase activity"/>
    <property type="evidence" value="ECO:0007669"/>
    <property type="project" value="TreeGrafter"/>
</dbReference>
<dbReference type="InterPro" id="IPR027417">
    <property type="entry name" value="P-loop_NTPase"/>
</dbReference>
<keyword evidence="4" id="KW-0067">ATP-binding</keyword>
<evidence type="ECO:0000256" key="2">
    <source>
        <dbReference type="ARBA" id="ARBA00022679"/>
    </source>
</evidence>
<evidence type="ECO:0000256" key="1">
    <source>
        <dbReference type="ARBA" id="ARBA00004678"/>
    </source>
</evidence>
<protein>
    <submittedName>
        <fullName evidence="7">Bifunctional 3'-phosphoadenosine 5'-phosphosulfate synthase</fullName>
    </submittedName>
</protein>
<dbReference type="SUPFAM" id="SSF52540">
    <property type="entry name" value="P-loop containing nucleoside triphosphate hydrolases"/>
    <property type="match status" value="1"/>
</dbReference>
<feature type="domain" description="APS kinase" evidence="6">
    <location>
        <begin position="38"/>
        <end position="179"/>
    </location>
</feature>
<comment type="pathway">
    <text evidence="1">Sulfur metabolism.</text>
</comment>
<feature type="compositionally biased region" description="Polar residues" evidence="5">
    <location>
        <begin position="1"/>
        <end position="20"/>
    </location>
</feature>
<accession>A0A226ER78</accession>
<keyword evidence="2" id="KW-0808">Transferase</keyword>
<evidence type="ECO:0000313" key="7">
    <source>
        <dbReference type="EMBL" id="OXA59544.1"/>
    </source>
</evidence>
<evidence type="ECO:0000256" key="3">
    <source>
        <dbReference type="ARBA" id="ARBA00022741"/>
    </source>
</evidence>
<dbReference type="Proteomes" id="UP000198287">
    <property type="component" value="Unassembled WGS sequence"/>
</dbReference>
<dbReference type="STRING" id="158441.A0A226ER78"/>
<dbReference type="GO" id="GO:0005524">
    <property type="term" value="F:ATP binding"/>
    <property type="evidence" value="ECO:0007669"/>
    <property type="project" value="UniProtKB-KW"/>
</dbReference>
<proteinExistence type="predicted"/>
<evidence type="ECO:0000259" key="6">
    <source>
        <dbReference type="Pfam" id="PF01583"/>
    </source>
</evidence>
<dbReference type="GO" id="GO:0000103">
    <property type="term" value="P:sulfate assimilation"/>
    <property type="evidence" value="ECO:0007669"/>
    <property type="project" value="TreeGrafter"/>
</dbReference>
<dbReference type="Pfam" id="PF01583">
    <property type="entry name" value="APS_kinase"/>
    <property type="match status" value="1"/>
</dbReference>
<evidence type="ECO:0000256" key="4">
    <source>
        <dbReference type="ARBA" id="ARBA00022840"/>
    </source>
</evidence>
<dbReference type="Gene3D" id="3.40.50.300">
    <property type="entry name" value="P-loop containing nucleotide triphosphate hydrolases"/>
    <property type="match status" value="1"/>
</dbReference>
<feature type="region of interest" description="Disordered" evidence="5">
    <location>
        <begin position="1"/>
        <end position="35"/>
    </location>
</feature>
<feature type="compositionally biased region" description="Acidic residues" evidence="5">
    <location>
        <begin position="235"/>
        <end position="251"/>
    </location>
</feature>
<organism evidence="7 8">
    <name type="scientific">Folsomia candida</name>
    <name type="common">Springtail</name>
    <dbReference type="NCBI Taxonomy" id="158441"/>
    <lineage>
        <taxon>Eukaryota</taxon>
        <taxon>Metazoa</taxon>
        <taxon>Ecdysozoa</taxon>
        <taxon>Arthropoda</taxon>
        <taxon>Hexapoda</taxon>
        <taxon>Collembola</taxon>
        <taxon>Entomobryomorpha</taxon>
        <taxon>Isotomoidea</taxon>
        <taxon>Isotomidae</taxon>
        <taxon>Proisotominae</taxon>
        <taxon>Folsomia</taxon>
    </lineage>
</organism>
<dbReference type="AlphaFoldDB" id="A0A226ER78"/>
<keyword evidence="8" id="KW-1185">Reference proteome</keyword>
<evidence type="ECO:0000313" key="8">
    <source>
        <dbReference type="Proteomes" id="UP000198287"/>
    </source>
</evidence>
<dbReference type="PANTHER" id="PTHR11055">
    <property type="entry name" value="BIFUNCTIONAL 3'-PHOSPHOADENOSINE 5'-PHOSPHOSULFATE SYNTHASE"/>
    <property type="match status" value="1"/>
</dbReference>
<name>A0A226ER78_FOLCA</name>